<name>A0AAV2TPI5_CALDB</name>
<gene>
    <name evidence="2" type="ORF">CDAUBV1_LOCUS14372</name>
</gene>
<protein>
    <submittedName>
        <fullName evidence="2">Uncharacterized protein</fullName>
    </submittedName>
</protein>
<dbReference type="EMBL" id="CAXLJL010000600">
    <property type="protein sequence ID" value="CAL5139347.1"/>
    <property type="molecule type" value="Genomic_DNA"/>
</dbReference>
<dbReference type="Proteomes" id="UP001497525">
    <property type="component" value="Unassembled WGS sequence"/>
</dbReference>
<dbReference type="AlphaFoldDB" id="A0AAV2TPI5"/>
<feature type="region of interest" description="Disordered" evidence="1">
    <location>
        <begin position="123"/>
        <end position="146"/>
    </location>
</feature>
<proteinExistence type="predicted"/>
<organism evidence="2 3">
    <name type="scientific">Calicophoron daubneyi</name>
    <name type="common">Rumen fluke</name>
    <name type="synonym">Paramphistomum daubneyi</name>
    <dbReference type="NCBI Taxonomy" id="300641"/>
    <lineage>
        <taxon>Eukaryota</taxon>
        <taxon>Metazoa</taxon>
        <taxon>Spiralia</taxon>
        <taxon>Lophotrochozoa</taxon>
        <taxon>Platyhelminthes</taxon>
        <taxon>Trematoda</taxon>
        <taxon>Digenea</taxon>
        <taxon>Plagiorchiida</taxon>
        <taxon>Pronocephalata</taxon>
        <taxon>Paramphistomoidea</taxon>
        <taxon>Paramphistomidae</taxon>
        <taxon>Calicophoron</taxon>
    </lineage>
</organism>
<sequence>MEGEASLSVSNLNLSTVELERFQFFAGFKGWRLYKRILKELRDADTDANNSAEWLLVTLPSGAKMSSQPVSLHVESGVISGDDIVRENSDEKKIEEFSVPTTPVKPEVAERPISGDGTIRRSQSWCGLSSRGDASPSRIEVDESKLKSEEELDSALQFSKLVEILERHKDEPSTEEGATADTRQIRSCPWLSARSKMYRQVEKNYFYKRRNPTHPYGENSFGRLPKQSARHEALLPEVPAQPTLEKIRAIYRQEKQKKERQRAMALQQTMLQNLRDADKIRKWRQNYVRMQKDQIAEFLGKTQKEIREEANQRILSGPLDVTRDDLKVLGSNELNNIRQRSIQSARRPSNLDPETVLQLELAGMERDSRLRDQVQRHMKDVAKRFQVPLPQTHEALKIELLTAKRDLDEVRQTHGRVELATKFAIRKSTFLWIT</sequence>
<evidence type="ECO:0000313" key="2">
    <source>
        <dbReference type="EMBL" id="CAL5139347.1"/>
    </source>
</evidence>
<reference evidence="2" key="1">
    <citation type="submission" date="2024-06" db="EMBL/GenBank/DDBJ databases">
        <authorList>
            <person name="Liu X."/>
            <person name="Lenzi L."/>
            <person name="Haldenby T S."/>
            <person name="Uol C."/>
        </authorList>
    </citation>
    <scope>NUCLEOTIDE SEQUENCE</scope>
</reference>
<evidence type="ECO:0000256" key="1">
    <source>
        <dbReference type="SAM" id="MobiDB-lite"/>
    </source>
</evidence>
<evidence type="ECO:0000313" key="3">
    <source>
        <dbReference type="Proteomes" id="UP001497525"/>
    </source>
</evidence>
<accession>A0AAV2TPI5</accession>
<comment type="caution">
    <text evidence="2">The sequence shown here is derived from an EMBL/GenBank/DDBJ whole genome shotgun (WGS) entry which is preliminary data.</text>
</comment>